<dbReference type="Proteomes" id="UP000009168">
    <property type="component" value="Unassembled WGS sequence"/>
</dbReference>
<evidence type="ECO:0000256" key="3">
    <source>
        <dbReference type="SAM" id="Coils"/>
    </source>
</evidence>
<keyword evidence="6" id="KW-1185">Reference proteome</keyword>
<dbReference type="InParanoid" id="I7M3V3"/>
<feature type="repeat" description="RCC1" evidence="2">
    <location>
        <begin position="113"/>
        <end position="164"/>
    </location>
</feature>
<dbReference type="InterPro" id="IPR000408">
    <property type="entry name" value="Reg_chr_condens"/>
</dbReference>
<dbReference type="PRINTS" id="PR00633">
    <property type="entry name" value="RCCNDNSATION"/>
</dbReference>
<proteinExistence type="predicted"/>
<dbReference type="EMBL" id="GG662449">
    <property type="protein sequence ID" value="EAS04359.2"/>
    <property type="molecule type" value="Genomic_DNA"/>
</dbReference>
<feature type="coiled-coil region" evidence="3">
    <location>
        <begin position="334"/>
        <end position="392"/>
    </location>
</feature>
<dbReference type="Pfam" id="PF00415">
    <property type="entry name" value="RCC1"/>
    <property type="match status" value="1"/>
</dbReference>
<keyword evidence="1" id="KW-0677">Repeat</keyword>
<dbReference type="KEGG" id="tet:TTHERM_00301760"/>
<sequence>MTTLNTSKRMDRSMISEKSVAGFRVGKNNEKNIEQWQFIPKDVNILQLACTSGNWFCLSTSGWLFSWGSKTECLGRKLNADDARNPTRINIQNTLIVAIATGRNHVLALNERGEVYTWGKNDFGQLGHGNKLPVDEPKQVLSIQKDQIVQIYAGDECSFAVNKRGLVYAWGQNSNRQVSDKETEYEDTPNPLVQCPWDNTLSTRIVYGRDNASYIYHVQFNLFNDKYQQKSQNNLIAPSSQSNILDLGGIGGGGGGMSQLHGGVSNLTAPQLYSYSQTIKKMDYQIKDLQKTCEEYKQKLKQKGHIFGDEKASEDQESNQKQGVGGDQKNDQILIDITINLNELARERQDLETKIKTINMEKDSLEKEIQVYKKEEEQLQKKEEEFIQNKKNYEFQIREILKSKNQTANQTQRLTELQRNLMTTKEILQSNDDLKNKAIMKQNNSEEAKNKAKSSLSELERRREEIVKKENMFTTIREERKKYLKSAIFDEKKVDLEKWIIIIHSQLKQLKETGIKEICRKQFEQNKFKDEKGQKDQQGVLDTKQRQVELSFTGIDDLAKKSNSSIEKIQKGLKEIKLNPNDPSSDIISKVVEIIDDNIICRKQINDLTVGLLIQTSTRNQQFQLSLMKQEAEFDEDSNSQAQEEEDEDYIRRQILKKYDKIKERQQNEYELLREYVQNQKLGREMHDPLYGEDRYKKQQKVNKDANKQKSGTGLFFF</sequence>
<dbReference type="PROSITE" id="PS50012">
    <property type="entry name" value="RCC1_3"/>
    <property type="match status" value="2"/>
</dbReference>
<organism evidence="5 6">
    <name type="scientific">Tetrahymena thermophila (strain SB210)</name>
    <dbReference type="NCBI Taxonomy" id="312017"/>
    <lineage>
        <taxon>Eukaryota</taxon>
        <taxon>Sar</taxon>
        <taxon>Alveolata</taxon>
        <taxon>Ciliophora</taxon>
        <taxon>Intramacronucleata</taxon>
        <taxon>Oligohymenophorea</taxon>
        <taxon>Hymenostomatida</taxon>
        <taxon>Tetrahymenina</taxon>
        <taxon>Tetrahymenidae</taxon>
        <taxon>Tetrahymena</taxon>
    </lineage>
</organism>
<dbReference type="SUPFAM" id="SSF50985">
    <property type="entry name" value="RCC1/BLIP-II"/>
    <property type="match status" value="1"/>
</dbReference>
<reference evidence="6" key="1">
    <citation type="journal article" date="2006" name="PLoS Biol.">
        <title>Macronuclear genome sequence of the ciliate Tetrahymena thermophila, a model eukaryote.</title>
        <authorList>
            <person name="Eisen J.A."/>
            <person name="Coyne R.S."/>
            <person name="Wu M."/>
            <person name="Wu D."/>
            <person name="Thiagarajan M."/>
            <person name="Wortman J.R."/>
            <person name="Badger J.H."/>
            <person name="Ren Q."/>
            <person name="Amedeo P."/>
            <person name="Jones K.M."/>
            <person name="Tallon L.J."/>
            <person name="Delcher A.L."/>
            <person name="Salzberg S.L."/>
            <person name="Silva J.C."/>
            <person name="Haas B.J."/>
            <person name="Majoros W.H."/>
            <person name="Farzad M."/>
            <person name="Carlton J.M."/>
            <person name="Smith R.K. Jr."/>
            <person name="Garg J."/>
            <person name="Pearlman R.E."/>
            <person name="Karrer K.M."/>
            <person name="Sun L."/>
            <person name="Manning G."/>
            <person name="Elde N.C."/>
            <person name="Turkewitz A.P."/>
            <person name="Asai D.J."/>
            <person name="Wilkes D.E."/>
            <person name="Wang Y."/>
            <person name="Cai H."/>
            <person name="Collins K."/>
            <person name="Stewart B.A."/>
            <person name="Lee S.R."/>
            <person name="Wilamowska K."/>
            <person name="Weinberg Z."/>
            <person name="Ruzzo W.L."/>
            <person name="Wloga D."/>
            <person name="Gaertig J."/>
            <person name="Frankel J."/>
            <person name="Tsao C.-C."/>
            <person name="Gorovsky M.A."/>
            <person name="Keeling P.J."/>
            <person name="Waller R.F."/>
            <person name="Patron N.J."/>
            <person name="Cherry J.M."/>
            <person name="Stover N.A."/>
            <person name="Krieger C.J."/>
            <person name="del Toro C."/>
            <person name="Ryder H.F."/>
            <person name="Williamson S.C."/>
            <person name="Barbeau R.A."/>
            <person name="Hamilton E.P."/>
            <person name="Orias E."/>
        </authorList>
    </citation>
    <scope>NUCLEOTIDE SEQUENCE [LARGE SCALE GENOMIC DNA]</scope>
    <source>
        <strain evidence="6">SB210</strain>
    </source>
</reference>
<dbReference type="Gene3D" id="2.130.10.30">
    <property type="entry name" value="Regulator of chromosome condensation 1/beta-lactamase-inhibitor protein II"/>
    <property type="match status" value="1"/>
</dbReference>
<feature type="region of interest" description="Disordered" evidence="4">
    <location>
        <begin position="307"/>
        <end position="327"/>
    </location>
</feature>
<dbReference type="eggNOG" id="KOG0941">
    <property type="taxonomic scope" value="Eukaryota"/>
</dbReference>
<feature type="coiled-coil region" evidence="3">
    <location>
        <begin position="431"/>
        <end position="469"/>
    </location>
</feature>
<dbReference type="STRING" id="312017.I7M3V3"/>
<evidence type="ECO:0000256" key="1">
    <source>
        <dbReference type="ARBA" id="ARBA00022737"/>
    </source>
</evidence>
<dbReference type="GeneID" id="7832431"/>
<dbReference type="RefSeq" id="XP_001024604.2">
    <property type="nucleotide sequence ID" value="XM_001024604.2"/>
</dbReference>
<protein>
    <submittedName>
        <fullName evidence="5">Chromosome condensation regulator RCC1 repeat protein</fullName>
    </submittedName>
</protein>
<evidence type="ECO:0000313" key="5">
    <source>
        <dbReference type="EMBL" id="EAS04359.2"/>
    </source>
</evidence>
<dbReference type="OrthoDB" id="310865at2759"/>
<accession>I7M3V3</accession>
<dbReference type="PANTHER" id="PTHR22872:SF2">
    <property type="entry name" value="INHIBITOR OF BRUTON TYROSINE KINASE"/>
    <property type="match status" value="1"/>
</dbReference>
<evidence type="ECO:0000313" key="6">
    <source>
        <dbReference type="Proteomes" id="UP000009168"/>
    </source>
</evidence>
<dbReference type="InterPro" id="IPR051625">
    <property type="entry name" value="Signaling_Regulatory_Domain"/>
</dbReference>
<dbReference type="AlphaFoldDB" id="I7M3V3"/>
<feature type="repeat" description="RCC1" evidence="2">
    <location>
        <begin position="62"/>
        <end position="112"/>
    </location>
</feature>
<feature type="coiled-coil region" evidence="3">
    <location>
        <begin position="279"/>
        <end position="306"/>
    </location>
</feature>
<gene>
    <name evidence="5" type="ORF">TTHERM_00301760</name>
</gene>
<name>I7M3V3_TETTS</name>
<dbReference type="PANTHER" id="PTHR22872">
    <property type="entry name" value="BTK-BINDING PROTEIN-RELATED"/>
    <property type="match status" value="1"/>
</dbReference>
<evidence type="ECO:0000256" key="4">
    <source>
        <dbReference type="SAM" id="MobiDB-lite"/>
    </source>
</evidence>
<keyword evidence="3" id="KW-0175">Coiled coil</keyword>
<evidence type="ECO:0000256" key="2">
    <source>
        <dbReference type="PROSITE-ProRule" id="PRU00235"/>
    </source>
</evidence>
<dbReference type="InterPro" id="IPR009091">
    <property type="entry name" value="RCC1/BLIP-II"/>
</dbReference>